<sequence length="585" mass="61697">MSEISQHGDQLVLDVPETPKPAPGVRQRLVASAPKWAMWALVALPILLTLAEILRAPRLPTRDYWSVLGLTANQNGTLELDKLLHLYHEHPIVLVGIVFWLDAKLFDGSSTPLGLFSWVLALGMFASLVSMLPPRFGGLRRLGVLAGLSALVFSSATTEYFGDGMMGVQWLLGLAPAVAALACAHRGRLIPAVLLAAFGSLGHGVAFPVWIALAVVFWLRRDPKWKIATPLGFGLLVFAVWRLAPWPPAFPKPSVVGADTYLGAMTSALGQVWSLGSPDLAYLAGAMTIGLLAVLAGPAIRERLSSPPAEPDLHSLDKAPAPLGEVAGWFGLATQILLNSAMIGLSRGGFKASEGLELRYVGIALLGVCALVVLLITRGPRAIRTRPVALSLIIALTVFAVGNTAAGRTRERYAYQPVFAVAMLTGAKTVIGQMWASSDFLEQERTMKIYPFNDDFTLGCGAGGPELGSKLDLSKTTGLPGPDGGNNTAGAVDTAPIAGDKQINGWAMIKGEQAKCVLMVSPDGVVVGGGTVGLPRPDVNAFIYSSTGRSGFQAVAGPDVKEATIVVIHNGTQYRLTAVKDAGIK</sequence>
<feature type="transmembrane region" description="Helical" evidence="1">
    <location>
        <begin position="36"/>
        <end position="54"/>
    </location>
</feature>
<keyword evidence="3" id="KW-1185">Reference proteome</keyword>
<keyword evidence="1" id="KW-0472">Membrane</keyword>
<dbReference type="Proteomes" id="UP000199515">
    <property type="component" value="Unassembled WGS sequence"/>
</dbReference>
<feature type="transmembrane region" description="Helical" evidence="1">
    <location>
        <begin position="225"/>
        <end position="244"/>
    </location>
</feature>
<dbReference type="OrthoDB" id="3638266at2"/>
<feature type="transmembrane region" description="Helical" evidence="1">
    <location>
        <begin position="358"/>
        <end position="376"/>
    </location>
</feature>
<feature type="transmembrane region" description="Helical" evidence="1">
    <location>
        <begin position="113"/>
        <end position="132"/>
    </location>
</feature>
<feature type="transmembrane region" description="Helical" evidence="1">
    <location>
        <begin position="192"/>
        <end position="219"/>
    </location>
</feature>
<gene>
    <name evidence="2" type="ORF">SAMN05421504_110231</name>
</gene>
<evidence type="ECO:0008006" key="4">
    <source>
        <dbReference type="Google" id="ProtNLM"/>
    </source>
</evidence>
<proteinExistence type="predicted"/>
<name>A0A1H3R3K6_9PSEU</name>
<organism evidence="2 3">
    <name type="scientific">Amycolatopsis xylanica</name>
    <dbReference type="NCBI Taxonomy" id="589385"/>
    <lineage>
        <taxon>Bacteria</taxon>
        <taxon>Bacillati</taxon>
        <taxon>Actinomycetota</taxon>
        <taxon>Actinomycetes</taxon>
        <taxon>Pseudonocardiales</taxon>
        <taxon>Pseudonocardiaceae</taxon>
        <taxon>Amycolatopsis</taxon>
    </lineage>
</organism>
<evidence type="ECO:0000256" key="1">
    <source>
        <dbReference type="SAM" id="Phobius"/>
    </source>
</evidence>
<keyword evidence="1" id="KW-1133">Transmembrane helix</keyword>
<protein>
    <recommendedName>
        <fullName evidence="4">4-amino-4-deoxy-L-arabinose transferase</fullName>
    </recommendedName>
</protein>
<dbReference type="RefSeq" id="WP_143047235.1">
    <property type="nucleotide sequence ID" value="NZ_FNON01000010.1"/>
</dbReference>
<dbReference type="AlphaFoldDB" id="A0A1H3R3K6"/>
<evidence type="ECO:0000313" key="3">
    <source>
        <dbReference type="Proteomes" id="UP000199515"/>
    </source>
</evidence>
<evidence type="ECO:0000313" key="2">
    <source>
        <dbReference type="EMBL" id="SDZ19881.1"/>
    </source>
</evidence>
<feature type="transmembrane region" description="Helical" evidence="1">
    <location>
        <begin position="388"/>
        <end position="407"/>
    </location>
</feature>
<reference evidence="2 3" key="1">
    <citation type="submission" date="2016-10" db="EMBL/GenBank/DDBJ databases">
        <authorList>
            <person name="de Groot N.N."/>
        </authorList>
    </citation>
    <scope>NUCLEOTIDE SEQUENCE [LARGE SCALE GENOMIC DNA]</scope>
    <source>
        <strain evidence="2 3">CPCC 202699</strain>
    </source>
</reference>
<dbReference type="EMBL" id="FNON01000010">
    <property type="protein sequence ID" value="SDZ19881.1"/>
    <property type="molecule type" value="Genomic_DNA"/>
</dbReference>
<accession>A0A1H3R3K6</accession>
<feature type="transmembrane region" description="Helical" evidence="1">
    <location>
        <begin position="280"/>
        <end position="300"/>
    </location>
</feature>
<keyword evidence="1" id="KW-0812">Transmembrane</keyword>
<feature type="transmembrane region" description="Helical" evidence="1">
    <location>
        <begin position="321"/>
        <end position="338"/>
    </location>
</feature>
<feature type="transmembrane region" description="Helical" evidence="1">
    <location>
        <begin position="144"/>
        <end position="162"/>
    </location>
</feature>